<feature type="binding site" evidence="16">
    <location>
        <begin position="98"/>
        <end position="101"/>
    </location>
    <ligand>
        <name>substrate</name>
    </ligand>
</feature>
<keyword evidence="13 16" id="KW-0173">Coenzyme A biosynthesis</keyword>
<gene>
    <name evidence="16" type="primary">coaX</name>
    <name evidence="17" type="ORF">EYC98_01160</name>
</gene>
<evidence type="ECO:0000256" key="12">
    <source>
        <dbReference type="ARBA" id="ARBA00022958"/>
    </source>
</evidence>
<evidence type="ECO:0000256" key="11">
    <source>
        <dbReference type="ARBA" id="ARBA00022840"/>
    </source>
</evidence>
<keyword evidence="18" id="KW-1185">Reference proteome</keyword>
<dbReference type="CDD" id="cd24015">
    <property type="entry name" value="ASKHA_NBD_PanK-III"/>
    <property type="match status" value="1"/>
</dbReference>
<dbReference type="Pfam" id="PF03309">
    <property type="entry name" value="Pan_kinase"/>
    <property type="match status" value="1"/>
</dbReference>
<evidence type="ECO:0000256" key="15">
    <source>
        <dbReference type="ARBA" id="ARBA00040883"/>
    </source>
</evidence>
<dbReference type="RefSeq" id="WP_279243465.1">
    <property type="nucleotide sequence ID" value="NZ_SHNN01000001.1"/>
</dbReference>
<dbReference type="SUPFAM" id="SSF53067">
    <property type="entry name" value="Actin-like ATPase domain"/>
    <property type="match status" value="2"/>
</dbReference>
<feature type="active site" description="Proton acceptor" evidence="16">
    <location>
        <position position="100"/>
    </location>
</feature>
<feature type="binding site" evidence="16">
    <location>
        <position position="120"/>
    </location>
    <ligand>
        <name>K(+)</name>
        <dbReference type="ChEBI" id="CHEBI:29103"/>
    </ligand>
</feature>
<evidence type="ECO:0000256" key="6">
    <source>
        <dbReference type="ARBA" id="ARBA00012102"/>
    </source>
</evidence>
<dbReference type="Proteomes" id="UP001143362">
    <property type="component" value="Unassembled WGS sequence"/>
</dbReference>
<evidence type="ECO:0000313" key="18">
    <source>
        <dbReference type="Proteomes" id="UP001143362"/>
    </source>
</evidence>
<feature type="binding site" evidence="16">
    <location>
        <begin position="6"/>
        <end position="13"/>
    </location>
    <ligand>
        <name>ATP</name>
        <dbReference type="ChEBI" id="CHEBI:30616"/>
    </ligand>
</feature>
<comment type="function">
    <text evidence="16">Catalyzes the phosphorylation of pantothenate (Pan), the first step in CoA biosynthesis.</text>
</comment>
<name>A0ABT3TAZ9_9GAMM</name>
<dbReference type="HAMAP" id="MF_01274">
    <property type="entry name" value="Pantothen_kinase_3"/>
    <property type="match status" value="1"/>
</dbReference>
<evidence type="ECO:0000256" key="3">
    <source>
        <dbReference type="ARBA" id="ARBA00004496"/>
    </source>
</evidence>
<dbReference type="InterPro" id="IPR043129">
    <property type="entry name" value="ATPase_NBD"/>
</dbReference>
<evidence type="ECO:0000256" key="9">
    <source>
        <dbReference type="ARBA" id="ARBA00022741"/>
    </source>
</evidence>
<reference evidence="17" key="1">
    <citation type="submission" date="2019-02" db="EMBL/GenBank/DDBJ databases">
        <authorList>
            <person name="Li S.-H."/>
        </authorList>
    </citation>
    <scope>NUCLEOTIDE SEQUENCE</scope>
    <source>
        <strain evidence="17">IMCC14734</strain>
    </source>
</reference>
<evidence type="ECO:0000256" key="5">
    <source>
        <dbReference type="ARBA" id="ARBA00011738"/>
    </source>
</evidence>
<evidence type="ECO:0000256" key="1">
    <source>
        <dbReference type="ARBA" id="ARBA00001206"/>
    </source>
</evidence>
<evidence type="ECO:0000256" key="8">
    <source>
        <dbReference type="ARBA" id="ARBA00022679"/>
    </source>
</evidence>
<dbReference type="EMBL" id="SHNN01000001">
    <property type="protein sequence ID" value="MCX2979464.1"/>
    <property type="molecule type" value="Genomic_DNA"/>
</dbReference>
<feature type="binding site" evidence="16">
    <location>
        <position position="175"/>
    </location>
    <ligand>
        <name>substrate</name>
    </ligand>
</feature>
<evidence type="ECO:0000256" key="4">
    <source>
        <dbReference type="ARBA" id="ARBA00005225"/>
    </source>
</evidence>
<comment type="subcellular location">
    <subcellularLocation>
        <location evidence="3 16">Cytoplasm</location>
    </subcellularLocation>
</comment>
<sequence length="246" mass="25989">MILQIDIGNTRVKWRFGNGPEMLERGDHPRAEIAMLLETIPTSITPAAVWVASVAGESIATELGQACQQRWGLTPWFAESSAQVLGLQNSYVEPGRMGVDRWLAMLGAWHSRRQQVAVIDAGSALTIDFVAASGQHLGGYILPGMDSMERALLSDTDRVRFGTAPRDRLEPGRSTEAAVYNGLLLSQAGAIRLALEQVSGDCELVFSGGNGALLCACLGLGGTVEVDLVLDGLLLLGAESGLGASA</sequence>
<evidence type="ECO:0000256" key="13">
    <source>
        <dbReference type="ARBA" id="ARBA00022993"/>
    </source>
</evidence>
<comment type="caution">
    <text evidence="17">The sequence shown here is derived from an EMBL/GenBank/DDBJ whole genome shotgun (WGS) entry which is preliminary data.</text>
</comment>
<keyword evidence="9 16" id="KW-0547">Nucleotide-binding</keyword>
<dbReference type="Gene3D" id="3.30.420.40">
    <property type="match status" value="2"/>
</dbReference>
<evidence type="ECO:0000256" key="10">
    <source>
        <dbReference type="ARBA" id="ARBA00022777"/>
    </source>
</evidence>
<evidence type="ECO:0000256" key="16">
    <source>
        <dbReference type="HAMAP-Rule" id="MF_01274"/>
    </source>
</evidence>
<dbReference type="PANTHER" id="PTHR34265">
    <property type="entry name" value="TYPE III PANTOTHENATE KINASE"/>
    <property type="match status" value="1"/>
</dbReference>
<dbReference type="EC" id="2.7.1.33" evidence="6 16"/>
<feature type="binding site" evidence="16">
    <location>
        <position position="91"/>
    </location>
    <ligand>
        <name>substrate</name>
    </ligand>
</feature>
<keyword evidence="10 16" id="KW-0418">Kinase</keyword>
<protein>
    <recommendedName>
        <fullName evidence="15 16">Type III pantothenate kinase</fullName>
        <ecNumber evidence="6 16">2.7.1.33</ecNumber>
    </recommendedName>
    <alternativeName>
        <fullName evidence="16">PanK-III</fullName>
    </alternativeName>
    <alternativeName>
        <fullName evidence="16">Pantothenic acid kinase</fullName>
    </alternativeName>
</protein>
<dbReference type="NCBIfam" id="TIGR00671">
    <property type="entry name" value="baf"/>
    <property type="match status" value="1"/>
</dbReference>
<dbReference type="InterPro" id="IPR004619">
    <property type="entry name" value="Type_III_PanK"/>
</dbReference>
<comment type="catalytic activity">
    <reaction evidence="1 16">
        <text>(R)-pantothenate + ATP = (R)-4'-phosphopantothenate + ADP + H(+)</text>
        <dbReference type="Rhea" id="RHEA:16373"/>
        <dbReference type="ChEBI" id="CHEBI:10986"/>
        <dbReference type="ChEBI" id="CHEBI:15378"/>
        <dbReference type="ChEBI" id="CHEBI:29032"/>
        <dbReference type="ChEBI" id="CHEBI:30616"/>
        <dbReference type="ChEBI" id="CHEBI:456216"/>
        <dbReference type="EC" id="2.7.1.33"/>
    </reaction>
</comment>
<accession>A0ABT3TAZ9</accession>
<evidence type="ECO:0000256" key="14">
    <source>
        <dbReference type="ARBA" id="ARBA00038036"/>
    </source>
</evidence>
<feature type="binding site" evidence="16">
    <location>
        <position position="123"/>
    </location>
    <ligand>
        <name>ATP</name>
        <dbReference type="ChEBI" id="CHEBI:30616"/>
    </ligand>
</feature>
<keyword evidence="8 16" id="KW-0808">Transferase</keyword>
<proteinExistence type="inferred from homology"/>
<dbReference type="PANTHER" id="PTHR34265:SF1">
    <property type="entry name" value="TYPE III PANTOTHENATE KINASE"/>
    <property type="match status" value="1"/>
</dbReference>
<keyword evidence="12 16" id="KW-0630">Potassium</keyword>
<keyword evidence="7 16" id="KW-0963">Cytoplasm</keyword>
<keyword evidence="16" id="KW-0479">Metal-binding</keyword>
<keyword evidence="11 16" id="KW-0067">ATP-binding</keyword>
<comment type="pathway">
    <text evidence="4 16">Cofactor biosynthesis; coenzyme A biosynthesis; CoA from (R)-pantothenate: step 1/5.</text>
</comment>
<comment type="cofactor">
    <cofactor evidence="16">
        <name>NH4(+)</name>
        <dbReference type="ChEBI" id="CHEBI:28938"/>
    </cofactor>
    <cofactor evidence="16">
        <name>K(+)</name>
        <dbReference type="ChEBI" id="CHEBI:29103"/>
    </cofactor>
    <text evidence="16">A monovalent cation. Ammonium or potassium.</text>
</comment>
<evidence type="ECO:0000256" key="2">
    <source>
        <dbReference type="ARBA" id="ARBA00001958"/>
    </source>
</evidence>
<comment type="similarity">
    <text evidence="14 16">Belongs to the type III pantothenate kinase family.</text>
</comment>
<dbReference type="GO" id="GO:0016301">
    <property type="term" value="F:kinase activity"/>
    <property type="evidence" value="ECO:0007669"/>
    <property type="project" value="UniProtKB-KW"/>
</dbReference>
<evidence type="ECO:0000313" key="17">
    <source>
        <dbReference type="EMBL" id="MCX2979464.1"/>
    </source>
</evidence>
<organism evidence="17 18">
    <name type="scientific">Candidatus Litorirhabdus singularis</name>
    <dbReference type="NCBI Taxonomy" id="2518993"/>
    <lineage>
        <taxon>Bacteria</taxon>
        <taxon>Pseudomonadati</taxon>
        <taxon>Pseudomonadota</taxon>
        <taxon>Gammaproteobacteria</taxon>
        <taxon>Cellvibrionales</taxon>
        <taxon>Halieaceae</taxon>
        <taxon>Candidatus Litorirhabdus</taxon>
    </lineage>
</organism>
<comment type="subunit">
    <text evidence="5 16">Homodimer.</text>
</comment>
<evidence type="ECO:0000256" key="7">
    <source>
        <dbReference type="ARBA" id="ARBA00022490"/>
    </source>
</evidence>
<comment type="cofactor">
    <cofactor evidence="2">
        <name>K(+)</name>
        <dbReference type="ChEBI" id="CHEBI:29103"/>
    </cofactor>
</comment>